<name>A0A836KPE4_9TRYP</name>
<dbReference type="GeneID" id="92516239"/>
<evidence type="ECO:0000313" key="2">
    <source>
        <dbReference type="EMBL" id="KAG5480592.1"/>
    </source>
</evidence>
<dbReference type="EMBL" id="JAFEUZ010000019">
    <property type="protein sequence ID" value="KAG5480592.1"/>
    <property type="molecule type" value="Genomic_DNA"/>
</dbReference>
<comment type="caution">
    <text evidence="2">The sequence shown here is derived from an EMBL/GenBank/DDBJ whole genome shotgun (WGS) entry which is preliminary data.</text>
</comment>
<organism evidence="2 3">
    <name type="scientific">Leishmania martiniquensis</name>
    <dbReference type="NCBI Taxonomy" id="1580590"/>
    <lineage>
        <taxon>Eukaryota</taxon>
        <taxon>Discoba</taxon>
        <taxon>Euglenozoa</taxon>
        <taxon>Kinetoplastea</taxon>
        <taxon>Metakinetoplastina</taxon>
        <taxon>Trypanosomatida</taxon>
        <taxon>Trypanosomatidae</taxon>
        <taxon>Leishmaniinae</taxon>
        <taxon>Leishmania</taxon>
    </lineage>
</organism>
<dbReference type="KEGG" id="lmat:92516239"/>
<dbReference type="SMR" id="A0A836KPE4"/>
<sequence>MTALITKQRYNWMGYDGTETEEVDTALLRAADVPGNNYSYLHRQRVILLLRESLLKIKRDLGLAPEDHSEQEARQRRLEQKRREEEERMRREAALADAERQRLEQEAAEEEARRQREAMERKEELRARTPSIDINSEDSDLSDEYSAVLLCRTCTQQEMDMAIEGFVKGTRSLLACTGNGYASYLDGSLHPTTSKLIEHNASKLDDVVSAMAGTYFEMPVAEEHSLEEVCAARDECDMARKKLEALRALDDRTYSVRIRTTEKNANGQPKQQLEPEDDNMTILETNFESAKQRSENVRKSYNKKASASGNAIAAALCMRAFSDAPEAAVAASALGSRAQMEQAAA</sequence>
<feature type="region of interest" description="Disordered" evidence="1">
    <location>
        <begin position="66"/>
        <end position="126"/>
    </location>
</feature>
<reference evidence="2 3" key="1">
    <citation type="submission" date="2021-03" db="EMBL/GenBank/DDBJ databases">
        <title>Leishmania (Mundinia) martiniquensis Genome sequencing and assembly.</title>
        <authorList>
            <person name="Almutairi H."/>
            <person name="Gatherer D."/>
        </authorList>
    </citation>
    <scope>NUCLEOTIDE SEQUENCE [LARGE SCALE GENOMIC DNA]</scope>
    <source>
        <strain evidence="2">LSCM1</strain>
    </source>
</reference>
<protein>
    <submittedName>
        <fullName evidence="2">Uncharacterized protein</fullName>
    </submittedName>
</protein>
<gene>
    <name evidence="2" type="ORF">LSCM1_06296</name>
</gene>
<proteinExistence type="predicted"/>
<dbReference type="Proteomes" id="UP000673552">
    <property type="component" value="Chromosome 19"/>
</dbReference>
<keyword evidence="3" id="KW-1185">Reference proteome</keyword>
<dbReference type="AlphaFoldDB" id="A0A836KPE4"/>
<accession>A0A836KPE4</accession>
<evidence type="ECO:0000256" key="1">
    <source>
        <dbReference type="SAM" id="MobiDB-lite"/>
    </source>
</evidence>
<dbReference type="OrthoDB" id="273681at2759"/>
<dbReference type="RefSeq" id="XP_067179356.1">
    <property type="nucleotide sequence ID" value="XM_067323727.1"/>
</dbReference>
<evidence type="ECO:0000313" key="3">
    <source>
        <dbReference type="Proteomes" id="UP000673552"/>
    </source>
</evidence>